<dbReference type="InterPro" id="IPR046341">
    <property type="entry name" value="SET_dom_sf"/>
</dbReference>
<name>A0A8J5JSZ9_HOMAM</name>
<evidence type="ECO:0000313" key="3">
    <source>
        <dbReference type="EMBL" id="KAG7161508.1"/>
    </source>
</evidence>
<dbReference type="AlphaFoldDB" id="A0A8J5JSZ9"/>
<organism evidence="3 4">
    <name type="scientific">Homarus americanus</name>
    <name type="common">American lobster</name>
    <dbReference type="NCBI Taxonomy" id="6706"/>
    <lineage>
        <taxon>Eukaryota</taxon>
        <taxon>Metazoa</taxon>
        <taxon>Ecdysozoa</taxon>
        <taxon>Arthropoda</taxon>
        <taxon>Crustacea</taxon>
        <taxon>Multicrustacea</taxon>
        <taxon>Malacostraca</taxon>
        <taxon>Eumalacostraca</taxon>
        <taxon>Eucarida</taxon>
        <taxon>Decapoda</taxon>
        <taxon>Pleocyemata</taxon>
        <taxon>Astacidea</taxon>
        <taxon>Nephropoidea</taxon>
        <taxon>Nephropidae</taxon>
        <taxon>Homarus</taxon>
    </lineage>
</organism>
<dbReference type="PROSITE" id="PS50280">
    <property type="entry name" value="SET"/>
    <property type="match status" value="1"/>
</dbReference>
<sequence length="638" mass="69625">MFVKRYEEEEEEERRRREERRTTLKYFVDVCTRMGTETRLSVLESYLVSLTSSNPSWGPHDFQEKIPPTGTFTDRLQQEYNPTKRAQILRSVDRDGSFARDPVPDGPYSSGSTTDVSGAAVRIEWNPKQGRYLVAARDIKAGEVVFGEEPLVVAPKPGAGSTCLACLRALKESWVGCNGCGSPLCSPHCGGAGHTAEECKRLTGLGLKQDSSNKNLLIKQLNVLLTPLRTLLLMEKSPGKAAVIAALQSNADLRQKLPIGRFVEEKVAGPLRRQLSLQVGSDIVQHLCGVFDTNAFVISLGNNRCGRGLFPLGALMNHSCIPNTQHWYKDGVLIVRALKDIPKGESLTNTYAPTLWGTQARAAHLAGSKLFTCTCERCLDPTELCSHISSVACRGCKDGLLVPPYAPRGPWECHICGTSVSSGAVEAMVRAAGAAVSRVPQGDKASLSATVDHLSRVVGGGHYVTVELKFALVLAIMTQPLSDVTEDDLSRVVDLTKELLRLAACIDPGMSRFRGVLLLELIKSVTELMKRRNINCVASTAAATTTDTTSTTISADDLDDDNNSNEDGDSKDHSTTSLHNNDVQSLLKLMEECEAILQYDGRLDEVLPLKLDLQHLQHLYFTSERTTQNFVIGAEVSE</sequence>
<feature type="compositionally biased region" description="Acidic residues" evidence="1">
    <location>
        <begin position="556"/>
        <end position="567"/>
    </location>
</feature>
<dbReference type="Gene3D" id="1.10.220.160">
    <property type="match status" value="1"/>
</dbReference>
<dbReference type="PANTHER" id="PTHR46455:SF3">
    <property type="entry name" value="SET AND MYND DOMAIN CONTAINING, ARTHROPOD-SPECIFIC, MEMBER 9, ISOFORM A-RELATED"/>
    <property type="match status" value="1"/>
</dbReference>
<dbReference type="Proteomes" id="UP000747542">
    <property type="component" value="Unassembled WGS sequence"/>
</dbReference>
<keyword evidence="4" id="KW-1185">Reference proteome</keyword>
<dbReference type="SUPFAM" id="SSF82199">
    <property type="entry name" value="SET domain"/>
    <property type="match status" value="1"/>
</dbReference>
<dbReference type="CDD" id="cd20071">
    <property type="entry name" value="SET_SMYD"/>
    <property type="match status" value="1"/>
</dbReference>
<dbReference type="SMART" id="SM00317">
    <property type="entry name" value="SET"/>
    <property type="match status" value="1"/>
</dbReference>
<protein>
    <submittedName>
        <fullName evidence="3">SET domain-containing protein SmydA-8-like 7</fullName>
    </submittedName>
</protein>
<dbReference type="PANTHER" id="PTHR46455">
    <property type="entry name" value="SET AND MYND DOMAIN CONTAINING, ARTHROPOD-SPECIFIC, MEMBER 4, ISOFORM A"/>
    <property type="match status" value="1"/>
</dbReference>
<feature type="domain" description="SET" evidence="2">
    <location>
        <begin position="119"/>
        <end position="352"/>
    </location>
</feature>
<evidence type="ECO:0000313" key="4">
    <source>
        <dbReference type="Proteomes" id="UP000747542"/>
    </source>
</evidence>
<dbReference type="Gene3D" id="6.10.140.2220">
    <property type="match status" value="1"/>
</dbReference>
<dbReference type="Pfam" id="PF00856">
    <property type="entry name" value="SET"/>
    <property type="match status" value="1"/>
</dbReference>
<feature type="region of interest" description="Disordered" evidence="1">
    <location>
        <begin position="548"/>
        <end position="578"/>
    </location>
</feature>
<comment type="caution">
    <text evidence="3">The sequence shown here is derived from an EMBL/GenBank/DDBJ whole genome shotgun (WGS) entry which is preliminary data.</text>
</comment>
<dbReference type="GO" id="GO:0008757">
    <property type="term" value="F:S-adenosylmethionine-dependent methyltransferase activity"/>
    <property type="evidence" value="ECO:0007669"/>
    <property type="project" value="UniProtKB-ARBA"/>
</dbReference>
<dbReference type="EMBL" id="JAHLQT010029103">
    <property type="protein sequence ID" value="KAG7161508.1"/>
    <property type="molecule type" value="Genomic_DNA"/>
</dbReference>
<gene>
    <name evidence="3" type="primary">SmydA8-L7</name>
    <name evidence="3" type="ORF">Hamer_G025573</name>
</gene>
<dbReference type="InterPro" id="IPR001214">
    <property type="entry name" value="SET_dom"/>
</dbReference>
<dbReference type="Gene3D" id="2.170.270.10">
    <property type="entry name" value="SET domain"/>
    <property type="match status" value="1"/>
</dbReference>
<dbReference type="InterPro" id="IPR053010">
    <property type="entry name" value="SET_SmydA-8"/>
</dbReference>
<dbReference type="GO" id="GO:0008170">
    <property type="term" value="F:N-methyltransferase activity"/>
    <property type="evidence" value="ECO:0007669"/>
    <property type="project" value="UniProtKB-ARBA"/>
</dbReference>
<proteinExistence type="predicted"/>
<feature type="region of interest" description="Disordered" evidence="1">
    <location>
        <begin position="95"/>
        <end position="114"/>
    </location>
</feature>
<evidence type="ECO:0000259" key="2">
    <source>
        <dbReference type="PROSITE" id="PS50280"/>
    </source>
</evidence>
<dbReference type="GO" id="GO:0008276">
    <property type="term" value="F:protein methyltransferase activity"/>
    <property type="evidence" value="ECO:0007669"/>
    <property type="project" value="UniProtKB-ARBA"/>
</dbReference>
<evidence type="ECO:0000256" key="1">
    <source>
        <dbReference type="SAM" id="MobiDB-lite"/>
    </source>
</evidence>
<reference evidence="3" key="1">
    <citation type="journal article" date="2021" name="Sci. Adv.">
        <title>The American lobster genome reveals insights on longevity, neural, and immune adaptations.</title>
        <authorList>
            <person name="Polinski J.M."/>
            <person name="Zimin A.V."/>
            <person name="Clark K.F."/>
            <person name="Kohn A.B."/>
            <person name="Sadowski N."/>
            <person name="Timp W."/>
            <person name="Ptitsyn A."/>
            <person name="Khanna P."/>
            <person name="Romanova D.Y."/>
            <person name="Williams P."/>
            <person name="Greenwood S.J."/>
            <person name="Moroz L.L."/>
            <person name="Walt D.R."/>
            <person name="Bodnar A.G."/>
        </authorList>
    </citation>
    <scope>NUCLEOTIDE SEQUENCE</scope>
    <source>
        <strain evidence="3">GMGI-L3</strain>
    </source>
</reference>
<accession>A0A8J5JSZ9</accession>